<accession>A0A402AHV2</accession>
<dbReference type="Proteomes" id="UP000287188">
    <property type="component" value="Unassembled WGS sequence"/>
</dbReference>
<dbReference type="EMBL" id="BIFS01000001">
    <property type="protein sequence ID" value="GCE18635.1"/>
    <property type="molecule type" value="Genomic_DNA"/>
</dbReference>
<evidence type="ECO:0000313" key="1">
    <source>
        <dbReference type="EMBL" id="GCE18635.1"/>
    </source>
</evidence>
<dbReference type="AlphaFoldDB" id="A0A402AHV2"/>
<evidence type="ECO:0000313" key="2">
    <source>
        <dbReference type="Proteomes" id="UP000287188"/>
    </source>
</evidence>
<reference evidence="2" key="1">
    <citation type="submission" date="2018-12" db="EMBL/GenBank/DDBJ databases">
        <title>Tengunoibacter tsumagoiensis gen. nov., sp. nov., Dictyobacter kobayashii sp. nov., D. alpinus sp. nov., and D. joshuensis sp. nov. and description of Dictyobacteraceae fam. nov. within the order Ktedonobacterales isolated from Tengu-no-mugimeshi.</title>
        <authorList>
            <person name="Wang C.M."/>
            <person name="Zheng Y."/>
            <person name="Sakai Y."/>
            <person name="Toyoda A."/>
            <person name="Minakuchi Y."/>
            <person name="Abe K."/>
            <person name="Yokota A."/>
            <person name="Yabe S."/>
        </authorList>
    </citation>
    <scope>NUCLEOTIDE SEQUENCE [LARGE SCALE GENOMIC DNA]</scope>
    <source>
        <strain evidence="2">Uno11</strain>
    </source>
</reference>
<dbReference type="RefSeq" id="WP_126550140.1">
    <property type="nucleotide sequence ID" value="NZ_BIFS01000001.1"/>
</dbReference>
<gene>
    <name evidence="1" type="ORF">KDK_24350</name>
</gene>
<keyword evidence="2" id="KW-1185">Reference proteome</keyword>
<name>A0A402AHV2_9CHLR</name>
<proteinExistence type="predicted"/>
<protein>
    <submittedName>
        <fullName evidence="1">Uncharacterized protein</fullName>
    </submittedName>
</protein>
<organism evidence="1 2">
    <name type="scientific">Dictyobacter kobayashii</name>
    <dbReference type="NCBI Taxonomy" id="2014872"/>
    <lineage>
        <taxon>Bacteria</taxon>
        <taxon>Bacillati</taxon>
        <taxon>Chloroflexota</taxon>
        <taxon>Ktedonobacteria</taxon>
        <taxon>Ktedonobacterales</taxon>
        <taxon>Dictyobacteraceae</taxon>
        <taxon>Dictyobacter</taxon>
    </lineage>
</organism>
<sequence length="108" mass="12300">MEQEQLMPDREAMIRFLDWVKVQSEEVFVMVLSHVATIQSVLAGSMLCGIQTPTQQFACPDYWSMQDSASALRDFAQEQGFADAAHFCEVTRQLAEDHILAFEEIVQQ</sequence>
<comment type="caution">
    <text evidence="1">The sequence shown here is derived from an EMBL/GenBank/DDBJ whole genome shotgun (WGS) entry which is preliminary data.</text>
</comment>